<proteinExistence type="predicted"/>
<feature type="region of interest" description="Disordered" evidence="1">
    <location>
        <begin position="86"/>
        <end position="112"/>
    </location>
</feature>
<keyword evidence="2" id="KW-0472">Membrane</keyword>
<dbReference type="InterPro" id="IPR032675">
    <property type="entry name" value="LRR_dom_sf"/>
</dbReference>
<keyword evidence="2" id="KW-1133">Transmembrane helix</keyword>
<feature type="region of interest" description="Disordered" evidence="1">
    <location>
        <begin position="151"/>
        <end position="179"/>
    </location>
</feature>
<sequence length="471" mass="50713">MSYEYSAEAASNGAGADDQHHHVGVPVAEEVEVADAAVSAVLPGYVRPSSVAVLDSDIDSDSDVTAGDLQFDNLGNTVGAWRSDLRSSIDSNSGSPATASESSERERKSCRDRDSRKLVGMVLVGVVVAVAVAVAVAVSAVQGDNNNVVQGTADQQQQQQQQQAEEGTTTMQEAPEQMGKETERLMSLRDLLDRELYHTDDSGNGTSPLLDRVTYQYSALRWLADVDKLDLPLPNAVVGSEGESPPTAAVALLERTQRIVQRYSLAALYYGTAGDGWRVQGNFLDASLDECQWNTPLSGTKVVGVGECNEQGWVTLLSLERNRLRNVVDGIPDELFQLRHLHTLLLPGNDLEGTLSPKVNQLSNLRILDLDDTNLRGGAPDMAGLGRLQIFGACCNELTAMPTFGRSVRSVDVSFNRIVGSVPQEYTTYGALHTLIVDGNFLVGSVDFLCNAFPTISIVVDRGEVSCYCCE</sequence>
<keyword evidence="2" id="KW-0812">Transmembrane</keyword>
<feature type="region of interest" description="Disordered" evidence="1">
    <location>
        <begin position="1"/>
        <end position="20"/>
    </location>
</feature>
<feature type="transmembrane region" description="Helical" evidence="2">
    <location>
        <begin position="118"/>
        <end position="141"/>
    </location>
</feature>
<evidence type="ECO:0000313" key="3">
    <source>
        <dbReference type="EMBL" id="CAD8370476.1"/>
    </source>
</evidence>
<dbReference type="PANTHER" id="PTHR48009">
    <property type="entry name" value="LEUCINE-RICH REPEAT (LRR) FAMILY PROTEIN"/>
    <property type="match status" value="1"/>
</dbReference>
<evidence type="ECO:0000256" key="1">
    <source>
        <dbReference type="SAM" id="MobiDB-lite"/>
    </source>
</evidence>
<dbReference type="PANTHER" id="PTHR48009:SF4">
    <property type="entry name" value="LEUCINE-RICH REPEAT (LRR) FAMILY PROTEIN"/>
    <property type="match status" value="1"/>
</dbReference>
<dbReference type="SUPFAM" id="SSF52058">
    <property type="entry name" value="L domain-like"/>
    <property type="match status" value="1"/>
</dbReference>
<reference evidence="3" key="1">
    <citation type="submission" date="2021-01" db="EMBL/GenBank/DDBJ databases">
        <authorList>
            <person name="Corre E."/>
            <person name="Pelletier E."/>
            <person name="Niang G."/>
            <person name="Scheremetjew M."/>
            <person name="Finn R."/>
            <person name="Kale V."/>
            <person name="Holt S."/>
            <person name="Cochrane G."/>
            <person name="Meng A."/>
            <person name="Brown T."/>
            <person name="Cohen L."/>
        </authorList>
    </citation>
    <scope>NUCLEOTIDE SEQUENCE</scope>
    <source>
        <strain evidence="3">CCMP3303</strain>
    </source>
</reference>
<organism evidence="3">
    <name type="scientific">Minutocellus polymorphus</name>
    <dbReference type="NCBI Taxonomy" id="265543"/>
    <lineage>
        <taxon>Eukaryota</taxon>
        <taxon>Sar</taxon>
        <taxon>Stramenopiles</taxon>
        <taxon>Ochrophyta</taxon>
        <taxon>Bacillariophyta</taxon>
        <taxon>Mediophyceae</taxon>
        <taxon>Cymatosirophycidae</taxon>
        <taxon>Cymatosirales</taxon>
        <taxon>Cymatosiraceae</taxon>
        <taxon>Minutocellus</taxon>
    </lineage>
</organism>
<dbReference type="Gene3D" id="3.80.10.10">
    <property type="entry name" value="Ribonuclease Inhibitor"/>
    <property type="match status" value="1"/>
</dbReference>
<gene>
    <name evidence="3" type="ORF">MPOL1434_LOCUS5988</name>
</gene>
<feature type="compositionally biased region" description="Polar residues" evidence="1">
    <location>
        <begin position="86"/>
        <end position="99"/>
    </location>
</feature>
<feature type="compositionally biased region" description="Basic and acidic residues" evidence="1">
    <location>
        <begin position="102"/>
        <end position="112"/>
    </location>
</feature>
<dbReference type="EMBL" id="HBEJ01010173">
    <property type="protein sequence ID" value="CAD8370476.1"/>
    <property type="molecule type" value="Transcribed_RNA"/>
</dbReference>
<protein>
    <submittedName>
        <fullName evidence="3">Uncharacterized protein</fullName>
    </submittedName>
</protein>
<evidence type="ECO:0000256" key="2">
    <source>
        <dbReference type="SAM" id="Phobius"/>
    </source>
</evidence>
<name>A0A7S0FN60_9STRA</name>
<dbReference type="AlphaFoldDB" id="A0A7S0FN60"/>
<accession>A0A7S0FN60</accession>
<dbReference type="InterPro" id="IPR053213">
    <property type="entry name" value="RLP29"/>
</dbReference>